<protein>
    <submittedName>
        <fullName evidence="2">Lipid-binding SYLF domain-containing protein</fullName>
    </submittedName>
</protein>
<dbReference type="GO" id="GO:0035091">
    <property type="term" value="F:phosphatidylinositol binding"/>
    <property type="evidence" value="ECO:0007669"/>
    <property type="project" value="TreeGrafter"/>
</dbReference>
<reference evidence="2 3" key="1">
    <citation type="submission" date="2020-04" db="EMBL/GenBank/DDBJ databases">
        <title>Metagenomic profiling of ammonia- and methane-oxidizing microorganisms in a Dutch drinking water treatment plant.</title>
        <authorList>
            <person name="Poghosyan L."/>
            <person name="Leucker S."/>
        </authorList>
    </citation>
    <scope>NUCLEOTIDE SEQUENCE [LARGE SCALE GENOMIC DNA]</scope>
    <source>
        <strain evidence="2">S-RSF-IL-03</strain>
    </source>
</reference>
<gene>
    <name evidence="2" type="ORF">HOP12_01680</name>
</gene>
<evidence type="ECO:0000313" key="2">
    <source>
        <dbReference type="EMBL" id="NOT32859.1"/>
    </source>
</evidence>
<evidence type="ECO:0000259" key="1">
    <source>
        <dbReference type="Pfam" id="PF04366"/>
    </source>
</evidence>
<feature type="domain" description="Ysc84 actin-binding" evidence="1">
    <location>
        <begin position="116"/>
        <end position="212"/>
    </location>
</feature>
<dbReference type="Pfam" id="PF04366">
    <property type="entry name" value="Ysc84"/>
    <property type="match status" value="1"/>
</dbReference>
<dbReference type="InterPro" id="IPR007461">
    <property type="entry name" value="Ysc84_actin-binding"/>
</dbReference>
<comment type="caution">
    <text evidence="2">The sequence shown here is derived from an EMBL/GenBank/DDBJ whole genome shotgun (WGS) entry which is preliminary data.</text>
</comment>
<dbReference type="PANTHER" id="PTHR15629:SF2">
    <property type="entry name" value="SH3 DOMAIN-CONTAINING YSC84-LIKE PROTEIN 1"/>
    <property type="match status" value="1"/>
</dbReference>
<dbReference type="AlphaFoldDB" id="A0A849SUI2"/>
<organism evidence="2 3">
    <name type="scientific">Eiseniibacteriota bacterium</name>
    <dbReference type="NCBI Taxonomy" id="2212470"/>
    <lineage>
        <taxon>Bacteria</taxon>
        <taxon>Candidatus Eiseniibacteriota</taxon>
    </lineage>
</organism>
<dbReference type="PANTHER" id="PTHR15629">
    <property type="entry name" value="SH3YL1 PROTEIN"/>
    <property type="match status" value="1"/>
</dbReference>
<accession>A0A849SUI2</accession>
<dbReference type="InterPro" id="IPR051702">
    <property type="entry name" value="SH3_domain_YSC84-like"/>
</dbReference>
<dbReference type="Proteomes" id="UP000580839">
    <property type="component" value="Unassembled WGS sequence"/>
</dbReference>
<proteinExistence type="predicted"/>
<sequence length="229" mass="24349">MLTLQSVVALMTGFAAVDLGSPRVVATGSESPDQQLRAAAAACRELLGTRPGPMSRGLLEKCRSVVVIPRASMAAKGFGGHHGSGVLSCRNPWGAWSPPSFVGITSGGWAPSMMPEASDLVVFSTSDAWARSLSSNGRVTLSGVTRGSTWSFGRNAELECRDTVAVETHCFAKSNGRFAERSFRRAQLAVDTKANSAYYGEALTFQDLLFQYPAPSLSDEAMRFCSALD</sequence>
<dbReference type="CDD" id="cd11524">
    <property type="entry name" value="SYLF"/>
    <property type="match status" value="1"/>
</dbReference>
<evidence type="ECO:0000313" key="3">
    <source>
        <dbReference type="Proteomes" id="UP000580839"/>
    </source>
</evidence>
<dbReference type="EMBL" id="JABFRW010000019">
    <property type="protein sequence ID" value="NOT32859.1"/>
    <property type="molecule type" value="Genomic_DNA"/>
</dbReference>
<name>A0A849SUI2_UNCEI</name>